<dbReference type="CDD" id="cd00202">
    <property type="entry name" value="ZnF_GATA"/>
    <property type="match status" value="1"/>
</dbReference>
<keyword evidence="10" id="KW-1185">Reference proteome</keyword>
<keyword evidence="4" id="KW-0862">Zinc</keyword>
<dbReference type="GO" id="GO:0045944">
    <property type="term" value="P:positive regulation of transcription by RNA polymerase II"/>
    <property type="evidence" value="ECO:0007669"/>
    <property type="project" value="TreeGrafter"/>
</dbReference>
<evidence type="ECO:0000259" key="8">
    <source>
        <dbReference type="PROSITE" id="PS50114"/>
    </source>
</evidence>
<dbReference type="PROSITE" id="PS00344">
    <property type="entry name" value="GATA_ZN_FINGER_1"/>
    <property type="match status" value="1"/>
</dbReference>
<evidence type="ECO:0000256" key="7">
    <source>
        <dbReference type="SAM" id="MobiDB-lite"/>
    </source>
</evidence>
<sequence length="267" mass="29092">MLDLIQDLCDFIAIPNTADEQPELDEEAQPPQYQRNQHQQQQESLLDINTSGLYPLYEYPPSAASFAVASDGLLVPVSQLPAYEFFLSCNILSAAIQQTTPEQQQQRHRHPASPASPVTPYRSSERDSSSPHPVHMYSTSPPCSTLGISSDITFAFASLLGGSSAPPGSAPGPANSPPSDSLLIQCVNCGTAQTSVWRKDDFGRSICNACGLYKKQRGIDRPAAFPFRKAVVRRRRRVKRANAVAVAAAEAAAMDQTKFNSWLDDLI</sequence>
<organism evidence="9 10">
    <name type="scientific">Physocladia obscura</name>
    <dbReference type="NCBI Taxonomy" id="109957"/>
    <lineage>
        <taxon>Eukaryota</taxon>
        <taxon>Fungi</taxon>
        <taxon>Fungi incertae sedis</taxon>
        <taxon>Chytridiomycota</taxon>
        <taxon>Chytridiomycota incertae sedis</taxon>
        <taxon>Chytridiomycetes</taxon>
        <taxon>Chytridiales</taxon>
        <taxon>Chytriomycetaceae</taxon>
        <taxon>Physocladia</taxon>
    </lineage>
</organism>
<evidence type="ECO:0000313" key="9">
    <source>
        <dbReference type="EMBL" id="KAJ3125605.1"/>
    </source>
</evidence>
<dbReference type="Gene3D" id="3.30.50.10">
    <property type="entry name" value="Erythroid Transcription Factor GATA-1, subunit A"/>
    <property type="match status" value="1"/>
</dbReference>
<keyword evidence="5" id="KW-0539">Nucleus</keyword>
<evidence type="ECO:0000256" key="5">
    <source>
        <dbReference type="ARBA" id="ARBA00023242"/>
    </source>
</evidence>
<proteinExistence type="predicted"/>
<dbReference type="GO" id="GO:0000981">
    <property type="term" value="F:DNA-binding transcription factor activity, RNA polymerase II-specific"/>
    <property type="evidence" value="ECO:0007669"/>
    <property type="project" value="TreeGrafter"/>
</dbReference>
<dbReference type="GO" id="GO:0008270">
    <property type="term" value="F:zinc ion binding"/>
    <property type="evidence" value="ECO:0007669"/>
    <property type="project" value="UniProtKB-KW"/>
</dbReference>
<dbReference type="InterPro" id="IPR013088">
    <property type="entry name" value="Znf_NHR/GATA"/>
</dbReference>
<comment type="subcellular location">
    <subcellularLocation>
        <location evidence="1">Nucleus</location>
    </subcellularLocation>
</comment>
<dbReference type="GO" id="GO:0000978">
    <property type="term" value="F:RNA polymerase II cis-regulatory region sequence-specific DNA binding"/>
    <property type="evidence" value="ECO:0007669"/>
    <property type="project" value="TreeGrafter"/>
</dbReference>
<feature type="compositionally biased region" description="Low complexity" evidence="7">
    <location>
        <begin position="29"/>
        <end position="42"/>
    </location>
</feature>
<dbReference type="EMBL" id="JADGJH010000601">
    <property type="protein sequence ID" value="KAJ3125605.1"/>
    <property type="molecule type" value="Genomic_DNA"/>
</dbReference>
<reference evidence="9" key="1">
    <citation type="submission" date="2020-05" db="EMBL/GenBank/DDBJ databases">
        <title>Phylogenomic resolution of chytrid fungi.</title>
        <authorList>
            <person name="Stajich J.E."/>
            <person name="Amses K."/>
            <person name="Simmons R."/>
            <person name="Seto K."/>
            <person name="Myers J."/>
            <person name="Bonds A."/>
            <person name="Quandt C.A."/>
            <person name="Barry K."/>
            <person name="Liu P."/>
            <person name="Grigoriev I."/>
            <person name="Longcore J.E."/>
            <person name="James T.Y."/>
        </authorList>
    </citation>
    <scope>NUCLEOTIDE SEQUENCE</scope>
    <source>
        <strain evidence="9">JEL0513</strain>
    </source>
</reference>
<evidence type="ECO:0000256" key="6">
    <source>
        <dbReference type="PROSITE-ProRule" id="PRU00094"/>
    </source>
</evidence>
<feature type="domain" description="GATA-type" evidence="8">
    <location>
        <begin position="185"/>
        <end position="235"/>
    </location>
</feature>
<dbReference type="InterPro" id="IPR039355">
    <property type="entry name" value="Transcription_factor_GATA"/>
</dbReference>
<evidence type="ECO:0000256" key="4">
    <source>
        <dbReference type="ARBA" id="ARBA00022833"/>
    </source>
</evidence>
<dbReference type="PROSITE" id="PS50114">
    <property type="entry name" value="GATA_ZN_FINGER_2"/>
    <property type="match status" value="1"/>
</dbReference>
<feature type="region of interest" description="Disordered" evidence="7">
    <location>
        <begin position="98"/>
        <end position="138"/>
    </location>
</feature>
<comment type="caution">
    <text evidence="9">The sequence shown here is derived from an EMBL/GenBank/DDBJ whole genome shotgun (WGS) entry which is preliminary data.</text>
</comment>
<evidence type="ECO:0000256" key="2">
    <source>
        <dbReference type="ARBA" id="ARBA00022723"/>
    </source>
</evidence>
<dbReference type="SMART" id="SM00401">
    <property type="entry name" value="ZnF_GATA"/>
    <property type="match status" value="1"/>
</dbReference>
<gene>
    <name evidence="9" type="primary">GATA3_3</name>
    <name evidence="9" type="ORF">HK100_010722</name>
</gene>
<feature type="region of interest" description="Disordered" evidence="7">
    <location>
        <begin position="16"/>
        <end position="43"/>
    </location>
</feature>
<dbReference type="PANTHER" id="PTHR10071:SF281">
    <property type="entry name" value="BOX A-BINDING FACTOR-RELATED"/>
    <property type="match status" value="1"/>
</dbReference>
<protein>
    <submittedName>
        <fullName evidence="9">Trans-acting T-cell-specific transcription factor GATA-3</fullName>
    </submittedName>
</protein>
<evidence type="ECO:0000313" key="10">
    <source>
        <dbReference type="Proteomes" id="UP001211907"/>
    </source>
</evidence>
<dbReference type="AlphaFoldDB" id="A0AAD5XDP7"/>
<dbReference type="GO" id="GO:0005634">
    <property type="term" value="C:nucleus"/>
    <property type="evidence" value="ECO:0007669"/>
    <property type="project" value="UniProtKB-SubCell"/>
</dbReference>
<dbReference type="SUPFAM" id="SSF57716">
    <property type="entry name" value="Glucocorticoid receptor-like (DNA-binding domain)"/>
    <property type="match status" value="1"/>
</dbReference>
<name>A0AAD5XDP7_9FUNG</name>
<evidence type="ECO:0000256" key="3">
    <source>
        <dbReference type="ARBA" id="ARBA00022771"/>
    </source>
</evidence>
<dbReference type="PRINTS" id="PR00619">
    <property type="entry name" value="GATAZNFINGER"/>
</dbReference>
<evidence type="ECO:0000256" key="1">
    <source>
        <dbReference type="ARBA" id="ARBA00004123"/>
    </source>
</evidence>
<dbReference type="PANTHER" id="PTHR10071">
    <property type="entry name" value="TRANSCRIPTION FACTOR GATA FAMILY MEMBER"/>
    <property type="match status" value="1"/>
</dbReference>
<dbReference type="GO" id="GO:0000122">
    <property type="term" value="P:negative regulation of transcription by RNA polymerase II"/>
    <property type="evidence" value="ECO:0007669"/>
    <property type="project" value="TreeGrafter"/>
</dbReference>
<dbReference type="Pfam" id="PF00320">
    <property type="entry name" value="GATA"/>
    <property type="match status" value="1"/>
</dbReference>
<accession>A0AAD5XDP7</accession>
<dbReference type="InterPro" id="IPR000679">
    <property type="entry name" value="Znf_GATA"/>
</dbReference>
<keyword evidence="3 6" id="KW-0863">Zinc-finger</keyword>
<keyword evidence="2" id="KW-0479">Metal-binding</keyword>
<dbReference type="Proteomes" id="UP001211907">
    <property type="component" value="Unassembled WGS sequence"/>
</dbReference>